<proteinExistence type="predicted"/>
<organism evidence="1">
    <name type="scientific">Siphoviridae sp. ctNZc11</name>
    <dbReference type="NCBI Taxonomy" id="2827858"/>
    <lineage>
        <taxon>Viruses</taxon>
        <taxon>Duplodnaviria</taxon>
        <taxon>Heunggongvirae</taxon>
        <taxon>Uroviricota</taxon>
        <taxon>Caudoviricetes</taxon>
    </lineage>
</organism>
<name>A0A8S5TBX8_9CAUD</name>
<sequence length="31" mass="3860">MSLCFSFYNKRCTPSIYIIPFRVYLIYKNYD</sequence>
<reference evidence="1" key="1">
    <citation type="journal article" date="2021" name="Proc. Natl. Acad. Sci. U.S.A.">
        <title>A Catalog of Tens of Thousands of Viruses from Human Metagenomes Reveals Hidden Associations with Chronic Diseases.</title>
        <authorList>
            <person name="Tisza M.J."/>
            <person name="Buck C.B."/>
        </authorList>
    </citation>
    <scope>NUCLEOTIDE SEQUENCE</scope>
    <source>
        <strain evidence="1">CtNZc11</strain>
    </source>
</reference>
<accession>A0A8S5TBX8</accession>
<protein>
    <submittedName>
        <fullName evidence="1">Uncharacterized protein</fullName>
    </submittedName>
</protein>
<dbReference type="EMBL" id="BK032797">
    <property type="protein sequence ID" value="DAF60821.1"/>
    <property type="molecule type" value="Genomic_DNA"/>
</dbReference>
<evidence type="ECO:0000313" key="1">
    <source>
        <dbReference type="EMBL" id="DAF60821.1"/>
    </source>
</evidence>